<dbReference type="EC" id="1.13.12.19" evidence="4"/>
<evidence type="ECO:0000256" key="4">
    <source>
        <dbReference type="ARBA" id="ARBA00012531"/>
    </source>
</evidence>
<dbReference type="PRINTS" id="PR00682">
    <property type="entry name" value="IPNSYNTHASE"/>
</dbReference>
<keyword evidence="6" id="KW-0266">Ethylene biosynthesis</keyword>
<evidence type="ECO:0000256" key="10">
    <source>
        <dbReference type="ARBA" id="ARBA00049359"/>
    </source>
</evidence>
<comment type="similarity">
    <text evidence="11">Belongs to the iron/ascorbate-dependent oxidoreductase family.</text>
</comment>
<dbReference type="AlphaFoldDB" id="A0A857J3Z7"/>
<dbReference type="PANTHER" id="PTHR47990">
    <property type="entry name" value="2-OXOGLUTARATE (2OG) AND FE(II)-DEPENDENT OXYGENASE SUPERFAMILY PROTEIN-RELATED"/>
    <property type="match status" value="1"/>
</dbReference>
<comment type="catalytic activity">
    <reaction evidence="10">
        <text>L-arginine + 2-oxoglutarate + O2 = guanidine + L-glutamate 5-semialdehyde + succinate + CO2</text>
        <dbReference type="Rhea" id="RHEA:31535"/>
        <dbReference type="ChEBI" id="CHEBI:15379"/>
        <dbReference type="ChEBI" id="CHEBI:16526"/>
        <dbReference type="ChEBI" id="CHEBI:16810"/>
        <dbReference type="ChEBI" id="CHEBI:30031"/>
        <dbReference type="ChEBI" id="CHEBI:30087"/>
        <dbReference type="ChEBI" id="CHEBI:32682"/>
        <dbReference type="ChEBI" id="CHEBI:58066"/>
        <dbReference type="EC" id="1.14.20.7"/>
    </reaction>
</comment>
<evidence type="ECO:0000256" key="5">
    <source>
        <dbReference type="ARBA" id="ARBA00019045"/>
    </source>
</evidence>
<evidence type="ECO:0000256" key="9">
    <source>
        <dbReference type="ARBA" id="ARBA00047725"/>
    </source>
</evidence>
<evidence type="ECO:0000256" key="1">
    <source>
        <dbReference type="ARBA" id="ARBA00001954"/>
    </source>
</evidence>
<dbReference type="GO" id="GO:0009693">
    <property type="term" value="P:ethylene biosynthetic process"/>
    <property type="evidence" value="ECO:0007669"/>
    <property type="project" value="UniProtKB-KW"/>
</dbReference>
<evidence type="ECO:0000259" key="12">
    <source>
        <dbReference type="PROSITE" id="PS51471"/>
    </source>
</evidence>
<dbReference type="Pfam" id="PF14226">
    <property type="entry name" value="DIOX_N"/>
    <property type="match status" value="1"/>
</dbReference>
<dbReference type="InterPro" id="IPR050231">
    <property type="entry name" value="Iron_ascorbate_oxido_reductase"/>
</dbReference>
<dbReference type="PROSITE" id="PS51471">
    <property type="entry name" value="FE2OG_OXY"/>
    <property type="match status" value="1"/>
</dbReference>
<evidence type="ECO:0000313" key="14">
    <source>
        <dbReference type="Proteomes" id="UP000464787"/>
    </source>
</evidence>
<accession>A0A857J3Z7</accession>
<keyword evidence="11" id="KW-0408">Iron</keyword>
<keyword evidence="14" id="KW-1185">Reference proteome</keyword>
<sequence>MSDTSYAPSLAAIRPDAKEEIPVLDIGPYLAGEPGALERLGAEMRYALENIGFYFVVNHGIPQALIDGVFDAARLFHALPLEQKSAIAFTENNTGYVPLKGSTTRHSALTKDNKPNLVESFFIKRDLPADHPDVLAGKRFRGQNQWPEDLPEFRRLAMAYADAAERLGTSLLPLYAVALGLPADWFAPAFREPMYTLRLSHYPQQPPAVDDQFGLAPHTDTSFMTLLPQNKVQGLSVRLPNGKWIDAPALPGSFLVNGGDLMRRWTNDRFLATPHRVTNKSGQERYAAPFFMDCDYGWVMRCIPSCLPAGAEPSYPPITYAEYLAWYRAQNYAAAPGKDGVKLSAY</sequence>
<dbReference type="SUPFAM" id="SSF51197">
    <property type="entry name" value="Clavaminate synthase-like"/>
    <property type="match status" value="1"/>
</dbReference>
<comment type="catalytic activity">
    <reaction evidence="9">
        <text>2-oxoglutarate + O2 + 2 H(+) = ethene + 3 CO2 + H2O</text>
        <dbReference type="Rhea" id="RHEA:31523"/>
        <dbReference type="ChEBI" id="CHEBI:15377"/>
        <dbReference type="ChEBI" id="CHEBI:15378"/>
        <dbReference type="ChEBI" id="CHEBI:15379"/>
        <dbReference type="ChEBI" id="CHEBI:16526"/>
        <dbReference type="ChEBI" id="CHEBI:16810"/>
        <dbReference type="ChEBI" id="CHEBI:18153"/>
        <dbReference type="EC" id="1.13.12.19"/>
    </reaction>
</comment>
<evidence type="ECO:0000313" key="13">
    <source>
        <dbReference type="EMBL" id="QHI98506.1"/>
    </source>
</evidence>
<dbReference type="InterPro" id="IPR044861">
    <property type="entry name" value="IPNS-like_FE2OG_OXY"/>
</dbReference>
<evidence type="ECO:0000256" key="7">
    <source>
        <dbReference type="ARBA" id="ARBA00031011"/>
    </source>
</evidence>
<dbReference type="Pfam" id="PF03171">
    <property type="entry name" value="2OG-FeII_Oxy"/>
    <property type="match status" value="1"/>
</dbReference>
<organism evidence="13 14">
    <name type="scientific">Xylophilus rhododendri</name>
    <dbReference type="NCBI Taxonomy" id="2697032"/>
    <lineage>
        <taxon>Bacteria</taxon>
        <taxon>Pseudomonadati</taxon>
        <taxon>Pseudomonadota</taxon>
        <taxon>Betaproteobacteria</taxon>
        <taxon>Burkholderiales</taxon>
        <taxon>Xylophilus</taxon>
    </lineage>
</organism>
<dbReference type="RefSeq" id="WP_160552023.1">
    <property type="nucleotide sequence ID" value="NZ_CP047650.1"/>
</dbReference>
<reference evidence="13 14" key="1">
    <citation type="submission" date="2020-01" db="EMBL/GenBank/DDBJ databases">
        <title>Genome sequencing of strain KACC 21265.</title>
        <authorList>
            <person name="Heo J."/>
            <person name="Kim S.-J."/>
            <person name="Kim J.-S."/>
            <person name="Hong S.-B."/>
            <person name="Kwon S.-W."/>
        </authorList>
    </citation>
    <scope>NUCLEOTIDE SEQUENCE [LARGE SCALE GENOMIC DNA]</scope>
    <source>
        <strain evidence="13 14">KACC 21265</strain>
    </source>
</reference>
<dbReference type="KEGG" id="xyk:GT347_11170"/>
<dbReference type="InterPro" id="IPR026992">
    <property type="entry name" value="DIOX_N"/>
</dbReference>
<evidence type="ECO:0000256" key="11">
    <source>
        <dbReference type="RuleBase" id="RU003682"/>
    </source>
</evidence>
<dbReference type="EMBL" id="CP047650">
    <property type="protein sequence ID" value="QHI98506.1"/>
    <property type="molecule type" value="Genomic_DNA"/>
</dbReference>
<feature type="domain" description="Fe2OG dioxygenase" evidence="12">
    <location>
        <begin position="192"/>
        <end position="294"/>
    </location>
</feature>
<keyword evidence="11" id="KW-0479">Metal-binding</keyword>
<evidence type="ECO:0000256" key="3">
    <source>
        <dbReference type="ARBA" id="ARBA00012293"/>
    </source>
</evidence>
<dbReference type="Proteomes" id="UP000464787">
    <property type="component" value="Chromosome"/>
</dbReference>
<dbReference type="InterPro" id="IPR027443">
    <property type="entry name" value="IPNS-like_sf"/>
</dbReference>
<name>A0A857J3Z7_9BURK</name>
<dbReference type="GO" id="GO:0046872">
    <property type="term" value="F:metal ion binding"/>
    <property type="evidence" value="ECO:0007669"/>
    <property type="project" value="UniProtKB-KW"/>
</dbReference>
<dbReference type="GO" id="GO:0102276">
    <property type="term" value="F:2-oxoglutarate oxygenase/decarboxylase (ethylene-forming) activity"/>
    <property type="evidence" value="ECO:0007669"/>
    <property type="project" value="UniProtKB-EC"/>
</dbReference>
<dbReference type="Gene3D" id="2.60.120.330">
    <property type="entry name" value="B-lactam Antibiotic, Isopenicillin N Synthase, Chain"/>
    <property type="match status" value="1"/>
</dbReference>
<evidence type="ECO:0000256" key="8">
    <source>
        <dbReference type="ARBA" id="ARBA00031282"/>
    </source>
</evidence>
<comment type="pathway">
    <text evidence="2">Alkene biosynthesis; ethylene biosynthesis via 2-oxoglutarate.</text>
</comment>
<protein>
    <recommendedName>
        <fullName evidence="5">2-oxoglutarate-dependent ethylene/succinate-forming enzyme</fullName>
        <ecNumber evidence="4">1.13.12.19</ecNumber>
        <ecNumber evidence="3">1.14.20.7</ecNumber>
    </recommendedName>
    <alternativeName>
        <fullName evidence="7">2-oxoglutarate dioxygenase (ethylene-forming)</fullName>
    </alternativeName>
    <alternativeName>
        <fullName evidence="8">2-oxoglutarate/L-arginine monooxygenase/decarboxylase (succinate-forming)</fullName>
    </alternativeName>
</protein>
<comment type="cofactor">
    <cofactor evidence="1">
        <name>Fe(2+)</name>
        <dbReference type="ChEBI" id="CHEBI:29033"/>
    </cofactor>
</comment>
<proteinExistence type="inferred from homology"/>
<dbReference type="EC" id="1.14.20.7" evidence="3"/>
<keyword evidence="11" id="KW-0560">Oxidoreductase</keyword>
<evidence type="ECO:0000256" key="6">
    <source>
        <dbReference type="ARBA" id="ARBA00022666"/>
    </source>
</evidence>
<gene>
    <name evidence="13" type="ORF">GT347_11170</name>
</gene>
<evidence type="ECO:0000256" key="2">
    <source>
        <dbReference type="ARBA" id="ARBA00004767"/>
    </source>
</evidence>
<dbReference type="InterPro" id="IPR005123">
    <property type="entry name" value="Oxoglu/Fe-dep_dioxygenase_dom"/>
</dbReference>